<feature type="transmembrane region" description="Helical" evidence="13">
    <location>
        <begin position="27"/>
        <end position="43"/>
    </location>
</feature>
<keyword evidence="13" id="KW-0472">Membrane</keyword>
<dbReference type="AlphaFoldDB" id="A0A1L3I7B1"/>
<dbReference type="FunFam" id="3.40.50.720:FF:000033">
    <property type="entry name" value="Adenylyltransferase and sulfurtransferase MOCS3"/>
    <property type="match status" value="1"/>
</dbReference>
<comment type="function">
    <text evidence="6">Catalyzes the adenylation by ATP of the carboxyl group of the C-terminal glycine of sulfur carrier protein MoaD.</text>
</comment>
<dbReference type="EMBL" id="CP016364">
    <property type="protein sequence ID" value="APG47984.1"/>
    <property type="molecule type" value="Genomic_DNA"/>
</dbReference>
<dbReference type="CDD" id="cd00757">
    <property type="entry name" value="ThiF_MoeB_HesA_family"/>
    <property type="match status" value="1"/>
</dbReference>
<evidence type="ECO:0000256" key="2">
    <source>
        <dbReference type="ARBA" id="ARBA00022679"/>
    </source>
</evidence>
<dbReference type="GO" id="GO:0005829">
    <property type="term" value="C:cytosol"/>
    <property type="evidence" value="ECO:0007669"/>
    <property type="project" value="TreeGrafter"/>
</dbReference>
<dbReference type="GO" id="GO:0004792">
    <property type="term" value="F:thiosulfate-cyanide sulfurtransferase activity"/>
    <property type="evidence" value="ECO:0007669"/>
    <property type="project" value="TreeGrafter"/>
</dbReference>
<evidence type="ECO:0000256" key="8">
    <source>
        <dbReference type="ARBA" id="ARBA00066884"/>
    </source>
</evidence>
<dbReference type="KEGG" id="php:PhaeoP97_02605"/>
<evidence type="ECO:0000256" key="4">
    <source>
        <dbReference type="ARBA" id="ARBA00022840"/>
    </source>
</evidence>
<dbReference type="STRING" id="1844006.PhaeoP97_02605"/>
<dbReference type="GO" id="GO:0008146">
    <property type="term" value="F:sulfotransferase activity"/>
    <property type="evidence" value="ECO:0007669"/>
    <property type="project" value="TreeGrafter"/>
</dbReference>
<comment type="subunit">
    <text evidence="7">Homodimer. Forms a stable heterotetrameric complex of 2 MoeB and 2 MoaD during adenylation of MoaD.</text>
</comment>
<dbReference type="EC" id="2.7.7.80" evidence="8"/>
<reference evidence="16" key="1">
    <citation type="submission" date="2016-07" db="EMBL/GenBank/DDBJ databases">
        <title>Phaeobacter portensis sp. nov., a tropodithietic acid producing bacterium isolated from a German harbor.</title>
        <authorList>
            <person name="Freese H.M."/>
            <person name="Bunk B."/>
            <person name="Breider S."/>
            <person name="Brinkhoff T."/>
        </authorList>
    </citation>
    <scope>NUCLEOTIDE SEQUENCE [LARGE SCALE GENOMIC DNA]</scope>
    <source>
        <strain evidence="16">P97</strain>
    </source>
</reference>
<evidence type="ECO:0000256" key="1">
    <source>
        <dbReference type="ARBA" id="ARBA00009919"/>
    </source>
</evidence>
<accession>A0A1L3I7B1</accession>
<evidence type="ECO:0000256" key="5">
    <source>
        <dbReference type="ARBA" id="ARBA00052218"/>
    </source>
</evidence>
<feature type="transmembrane region" description="Helical" evidence="13">
    <location>
        <begin position="55"/>
        <end position="73"/>
    </location>
</feature>
<evidence type="ECO:0000256" key="10">
    <source>
        <dbReference type="ARBA" id="ARBA00075110"/>
    </source>
</evidence>
<dbReference type="OrthoDB" id="9804286at2"/>
<dbReference type="InterPro" id="IPR045886">
    <property type="entry name" value="ThiF/MoeB/HesA"/>
</dbReference>
<evidence type="ECO:0000256" key="11">
    <source>
        <dbReference type="ARBA" id="ARBA00075328"/>
    </source>
</evidence>
<evidence type="ECO:0000256" key="6">
    <source>
        <dbReference type="ARBA" id="ARBA00055169"/>
    </source>
</evidence>
<dbReference type="InterPro" id="IPR000594">
    <property type="entry name" value="ThiF_NAD_FAD-bd"/>
</dbReference>
<evidence type="ECO:0000313" key="16">
    <source>
        <dbReference type="Proteomes" id="UP000183859"/>
    </source>
</evidence>
<keyword evidence="4" id="KW-0067">ATP-binding</keyword>
<keyword evidence="13" id="KW-0812">Transmembrane</keyword>
<name>A0A1L3I7B1_9RHOB</name>
<protein>
    <recommendedName>
        <fullName evidence="9">Molybdopterin-synthase adenylyltransferase</fullName>
        <ecNumber evidence="8">2.7.7.80</ecNumber>
    </recommendedName>
    <alternativeName>
        <fullName evidence="12">MoaD protein adenylase</fullName>
    </alternativeName>
    <alternativeName>
        <fullName evidence="10">Molybdopterin-converting factor subunit 1 adenylase</fullName>
    </alternativeName>
    <alternativeName>
        <fullName evidence="11">Sulfur carrier protein MoaD adenylyltransferase</fullName>
    </alternativeName>
</protein>
<evidence type="ECO:0000256" key="9">
    <source>
        <dbReference type="ARBA" id="ARBA00073635"/>
    </source>
</evidence>
<organism evidence="15 16">
    <name type="scientific">Phaeobacter porticola</name>
    <dbReference type="NCBI Taxonomy" id="1844006"/>
    <lineage>
        <taxon>Bacteria</taxon>
        <taxon>Pseudomonadati</taxon>
        <taxon>Pseudomonadota</taxon>
        <taxon>Alphaproteobacteria</taxon>
        <taxon>Rhodobacterales</taxon>
        <taxon>Roseobacteraceae</taxon>
        <taxon>Phaeobacter</taxon>
    </lineage>
</organism>
<dbReference type="PANTHER" id="PTHR10953:SF102">
    <property type="entry name" value="ADENYLYLTRANSFERASE AND SULFURTRANSFERASE MOCS3"/>
    <property type="match status" value="1"/>
</dbReference>
<comment type="catalytic activity">
    <reaction evidence="5">
        <text>[molybdopterin-synthase sulfur-carrier protein]-C-terminal Gly-Gly + ATP + H(+) = [molybdopterin-synthase sulfur-carrier protein]-C-terminal Gly-Gly-AMP + diphosphate</text>
        <dbReference type="Rhea" id="RHEA:43616"/>
        <dbReference type="Rhea" id="RHEA-COMP:12159"/>
        <dbReference type="Rhea" id="RHEA-COMP:12202"/>
        <dbReference type="ChEBI" id="CHEBI:15378"/>
        <dbReference type="ChEBI" id="CHEBI:30616"/>
        <dbReference type="ChEBI" id="CHEBI:33019"/>
        <dbReference type="ChEBI" id="CHEBI:90618"/>
        <dbReference type="ChEBI" id="CHEBI:90778"/>
        <dbReference type="EC" id="2.7.7.80"/>
    </reaction>
</comment>
<dbReference type="RefSeq" id="WP_072505394.1">
    <property type="nucleotide sequence ID" value="NZ_CP016364.1"/>
</dbReference>
<dbReference type="GO" id="GO:0005524">
    <property type="term" value="F:ATP binding"/>
    <property type="evidence" value="ECO:0007669"/>
    <property type="project" value="UniProtKB-KW"/>
</dbReference>
<keyword evidence="13" id="KW-1133">Transmembrane helix</keyword>
<comment type="similarity">
    <text evidence="1">Belongs to the HesA/MoeB/ThiF family.</text>
</comment>
<dbReference type="Gene3D" id="3.40.50.720">
    <property type="entry name" value="NAD(P)-binding Rossmann-like Domain"/>
    <property type="match status" value="1"/>
</dbReference>
<dbReference type="InterPro" id="IPR035985">
    <property type="entry name" value="Ubiquitin-activating_enz"/>
</dbReference>
<dbReference type="GO" id="GO:0061605">
    <property type="term" value="F:molybdopterin-synthase adenylyltransferase activity"/>
    <property type="evidence" value="ECO:0007669"/>
    <property type="project" value="UniProtKB-EC"/>
</dbReference>
<evidence type="ECO:0000256" key="3">
    <source>
        <dbReference type="ARBA" id="ARBA00022741"/>
    </source>
</evidence>
<dbReference type="NCBIfam" id="NF004281">
    <property type="entry name" value="PRK05690.1"/>
    <property type="match status" value="1"/>
</dbReference>
<dbReference type="GO" id="GO:0008641">
    <property type="term" value="F:ubiquitin-like modifier activating enzyme activity"/>
    <property type="evidence" value="ECO:0007669"/>
    <property type="project" value="InterPro"/>
</dbReference>
<sequence>MIAVVFLAAVIWWGGGFVGFDRRLRRVLLAVLYLALLAIHLTLPEGANLRQATGGSVAPWLMLAGAVVLVLVYRQGLRSLRRRAQPAADATPAAKAKSDKFSETELERYARHIVLRELGGPGQKKLRRARVLVIGAGGLGAPALQYLAAAGVGTIGVIDDDAVENANLQRQVIHRDDDIGRPKVFSAKSAMEAQNPYVTVRPYHRRLTDDIAADLFAEYDLILDGSDNFDTRYLANRIAVALGKPLISGALSQWEGQISLFHPAVDGPCYQCIFPEVPAPGLAPSCSEAGVVGPLPGVIGAMMALEAVKEISGAGAVLRGEMLIYDGLYSDSRKISLRAQPDCPVCAGGAAVTQPKKVG</sequence>
<evidence type="ECO:0000256" key="12">
    <source>
        <dbReference type="ARBA" id="ARBA00078531"/>
    </source>
</evidence>
<dbReference type="Proteomes" id="UP000183859">
    <property type="component" value="Chromosome"/>
</dbReference>
<keyword evidence="16" id="KW-1185">Reference proteome</keyword>
<dbReference type="SUPFAM" id="SSF69572">
    <property type="entry name" value="Activating enzymes of the ubiquitin-like proteins"/>
    <property type="match status" value="1"/>
</dbReference>
<keyword evidence="3" id="KW-0547">Nucleotide-binding</keyword>
<proteinExistence type="inferred from homology"/>
<evidence type="ECO:0000256" key="7">
    <source>
        <dbReference type="ARBA" id="ARBA00063809"/>
    </source>
</evidence>
<feature type="domain" description="THIF-type NAD/FAD binding fold" evidence="14">
    <location>
        <begin position="109"/>
        <end position="345"/>
    </location>
</feature>
<gene>
    <name evidence="15" type="primary">moeB</name>
    <name evidence="15" type="ORF">PhaeoP97_02605</name>
</gene>
<evidence type="ECO:0000259" key="14">
    <source>
        <dbReference type="Pfam" id="PF00899"/>
    </source>
</evidence>
<evidence type="ECO:0000256" key="13">
    <source>
        <dbReference type="SAM" id="Phobius"/>
    </source>
</evidence>
<evidence type="ECO:0000313" key="15">
    <source>
        <dbReference type="EMBL" id="APG47984.1"/>
    </source>
</evidence>
<dbReference type="Pfam" id="PF00899">
    <property type="entry name" value="ThiF"/>
    <property type="match status" value="1"/>
</dbReference>
<dbReference type="PANTHER" id="PTHR10953">
    <property type="entry name" value="UBIQUITIN-ACTIVATING ENZYME E1"/>
    <property type="match status" value="1"/>
</dbReference>
<keyword evidence="2" id="KW-0808">Transferase</keyword>